<reference evidence="3" key="1">
    <citation type="journal article" date="2019" name="Int. J. Syst. Evol. Microbiol.">
        <title>The Global Catalogue of Microorganisms (GCM) 10K type strain sequencing project: providing services to taxonomists for standard genome sequencing and annotation.</title>
        <authorList>
            <consortium name="The Broad Institute Genomics Platform"/>
            <consortium name="The Broad Institute Genome Sequencing Center for Infectious Disease"/>
            <person name="Wu L."/>
            <person name="Ma J."/>
        </authorList>
    </citation>
    <scope>NUCLEOTIDE SEQUENCE [LARGE SCALE GENOMIC DNA]</scope>
    <source>
        <strain evidence="3">CCUG 53519</strain>
    </source>
</reference>
<dbReference type="Proteomes" id="UP001597169">
    <property type="component" value="Unassembled WGS sequence"/>
</dbReference>
<keyword evidence="1" id="KW-0812">Transmembrane</keyword>
<keyword evidence="1" id="KW-0472">Membrane</keyword>
<comment type="caution">
    <text evidence="2">The sequence shown here is derived from an EMBL/GenBank/DDBJ whole genome shotgun (WGS) entry which is preliminary data.</text>
</comment>
<dbReference type="EMBL" id="JBHTKX010000001">
    <property type="protein sequence ID" value="MFD1129351.1"/>
    <property type="molecule type" value="Genomic_DNA"/>
</dbReference>
<keyword evidence="1" id="KW-1133">Transmembrane helix</keyword>
<dbReference type="Pfam" id="PF07751">
    <property type="entry name" value="Abi_2"/>
    <property type="match status" value="1"/>
</dbReference>
<evidence type="ECO:0000313" key="2">
    <source>
        <dbReference type="EMBL" id="MFD1129351.1"/>
    </source>
</evidence>
<proteinExistence type="predicted"/>
<evidence type="ECO:0000256" key="1">
    <source>
        <dbReference type="SAM" id="Phobius"/>
    </source>
</evidence>
<name>A0ABW3Q9F2_9BACL</name>
<protein>
    <submittedName>
        <fullName evidence="2">Abi family protein</fullName>
    </submittedName>
</protein>
<gene>
    <name evidence="2" type="ORF">ACFQ3J_14340</name>
</gene>
<dbReference type="InterPro" id="IPR011664">
    <property type="entry name" value="Abi_system_AbiD/AbiF-like"/>
</dbReference>
<dbReference type="RefSeq" id="WP_379293336.1">
    <property type="nucleotide sequence ID" value="NZ_JBHTKX010000001.1"/>
</dbReference>
<organism evidence="2 3">
    <name type="scientific">Paenibacillus provencensis</name>
    <dbReference type="NCBI Taxonomy" id="441151"/>
    <lineage>
        <taxon>Bacteria</taxon>
        <taxon>Bacillati</taxon>
        <taxon>Bacillota</taxon>
        <taxon>Bacilli</taxon>
        <taxon>Bacillales</taxon>
        <taxon>Paenibacillaceae</taxon>
        <taxon>Paenibacillus</taxon>
    </lineage>
</organism>
<accession>A0ABW3Q9F2</accession>
<evidence type="ECO:0000313" key="3">
    <source>
        <dbReference type="Proteomes" id="UP001597169"/>
    </source>
</evidence>
<feature type="transmembrane region" description="Helical" evidence="1">
    <location>
        <begin position="22"/>
        <end position="40"/>
    </location>
</feature>
<sequence>MALEYGNLGAIAHYRDKYDAKYPIWVVIGIMSFGMISKLYNNMPTVDQKYLLRRSSL</sequence>
<keyword evidence="3" id="KW-1185">Reference proteome</keyword>